<reference evidence="3 4" key="1">
    <citation type="submission" date="2020-07" db="EMBL/GenBank/DDBJ databases">
        <authorList>
            <person name="Feng X."/>
        </authorList>
    </citation>
    <scope>NUCLEOTIDE SEQUENCE [LARGE SCALE GENOMIC DNA]</scope>
    <source>
        <strain evidence="3 4">JCM31066</strain>
    </source>
</reference>
<evidence type="ECO:0000256" key="1">
    <source>
        <dbReference type="ARBA" id="ARBA00022795"/>
    </source>
</evidence>
<dbReference type="Pfam" id="PF07378">
    <property type="entry name" value="FlbT"/>
    <property type="match status" value="1"/>
</dbReference>
<protein>
    <submittedName>
        <fullName evidence="3">Flagellar biosynthesis repressor FlbT</fullName>
    </submittedName>
</protein>
<name>A0A842HEH3_9BACT</name>
<proteinExistence type="predicted"/>
<accession>A0A842HEH3</accession>
<gene>
    <name evidence="3" type="ORF">H5P28_12025</name>
</gene>
<dbReference type="GO" id="GO:1902209">
    <property type="term" value="P:negative regulation of bacterial-type flagellum assembly"/>
    <property type="evidence" value="ECO:0007669"/>
    <property type="project" value="InterPro"/>
</dbReference>
<evidence type="ECO:0000313" key="3">
    <source>
        <dbReference type="EMBL" id="MBC2594985.1"/>
    </source>
</evidence>
<keyword evidence="3" id="KW-0969">Cilium</keyword>
<dbReference type="GO" id="GO:0048027">
    <property type="term" value="F:mRNA 5'-UTR binding"/>
    <property type="evidence" value="ECO:0007669"/>
    <property type="project" value="InterPro"/>
</dbReference>
<keyword evidence="1" id="KW-1005">Bacterial flagellum biogenesis</keyword>
<keyword evidence="3" id="KW-0966">Cell projection</keyword>
<dbReference type="RefSeq" id="WP_185675951.1">
    <property type="nucleotide sequence ID" value="NZ_JACHVB010000035.1"/>
</dbReference>
<dbReference type="InterPro" id="IPR009967">
    <property type="entry name" value="Flagellum_FlbT"/>
</dbReference>
<sequence length="129" mass="14794">MPLKLKLAPGERVYINGALMRNVGGTCEIEMINQVPLLREKDLLVESDARTPCARLYLLIQTLYLDSPEDERTYAMAAELIKAIIQAAPSTDSYFDEILLRLNKREFYHALRATQKLLAYERELLNHAK</sequence>
<organism evidence="3 4">
    <name type="scientific">Ruficoccus amylovorans</name>
    <dbReference type="NCBI Taxonomy" id="1804625"/>
    <lineage>
        <taxon>Bacteria</taxon>
        <taxon>Pseudomonadati</taxon>
        <taxon>Verrucomicrobiota</taxon>
        <taxon>Opitutia</taxon>
        <taxon>Puniceicoccales</taxon>
        <taxon>Cerasicoccaceae</taxon>
        <taxon>Ruficoccus</taxon>
    </lineage>
</organism>
<dbReference type="EMBL" id="JACHVB010000035">
    <property type="protein sequence ID" value="MBC2594985.1"/>
    <property type="molecule type" value="Genomic_DNA"/>
</dbReference>
<dbReference type="GO" id="GO:0006402">
    <property type="term" value="P:mRNA catabolic process"/>
    <property type="evidence" value="ECO:0007669"/>
    <property type="project" value="InterPro"/>
</dbReference>
<dbReference type="AlphaFoldDB" id="A0A842HEH3"/>
<evidence type="ECO:0000313" key="4">
    <source>
        <dbReference type="Proteomes" id="UP000546464"/>
    </source>
</evidence>
<dbReference type="Proteomes" id="UP000546464">
    <property type="component" value="Unassembled WGS sequence"/>
</dbReference>
<evidence type="ECO:0000256" key="2">
    <source>
        <dbReference type="ARBA" id="ARBA00022884"/>
    </source>
</evidence>
<keyword evidence="4" id="KW-1185">Reference proteome</keyword>
<keyword evidence="3" id="KW-0282">Flagellum</keyword>
<keyword evidence="2" id="KW-0694">RNA-binding</keyword>
<comment type="caution">
    <text evidence="3">The sequence shown here is derived from an EMBL/GenBank/DDBJ whole genome shotgun (WGS) entry which is preliminary data.</text>
</comment>